<reference evidence="1 2" key="2">
    <citation type="submission" date="2018-11" db="EMBL/GenBank/DDBJ databases">
        <authorList>
            <consortium name="Pathogen Informatics"/>
        </authorList>
    </citation>
    <scope>NUCLEOTIDE SEQUENCE [LARGE SCALE GENOMIC DNA]</scope>
    <source>
        <strain evidence="1 2">MHpl1</strain>
    </source>
</reference>
<dbReference type="OrthoDB" id="5868731at2759"/>
<evidence type="ECO:0000313" key="1">
    <source>
        <dbReference type="EMBL" id="VDO74352.1"/>
    </source>
</evidence>
<dbReference type="SUPFAM" id="SSF55550">
    <property type="entry name" value="SH2 domain"/>
    <property type="match status" value="1"/>
</dbReference>
<dbReference type="Gene3D" id="3.30.505.10">
    <property type="entry name" value="SH2 domain"/>
    <property type="match status" value="1"/>
</dbReference>
<evidence type="ECO:0000313" key="3">
    <source>
        <dbReference type="WBParaSite" id="HPLM_0001898901-mRNA-1"/>
    </source>
</evidence>
<dbReference type="EMBL" id="UZAF01020969">
    <property type="protein sequence ID" value="VDO74352.1"/>
    <property type="molecule type" value="Genomic_DNA"/>
</dbReference>
<proteinExistence type="predicted"/>
<accession>A0A0N4X3P7</accession>
<evidence type="ECO:0000313" key="2">
    <source>
        <dbReference type="Proteomes" id="UP000268014"/>
    </source>
</evidence>
<dbReference type="Proteomes" id="UP000268014">
    <property type="component" value="Unassembled WGS sequence"/>
</dbReference>
<gene>
    <name evidence="1" type="ORF">HPLM_LOCUS18981</name>
</gene>
<reference evidence="3" key="1">
    <citation type="submission" date="2017-02" db="UniProtKB">
        <authorList>
            <consortium name="WormBaseParasite"/>
        </authorList>
    </citation>
    <scope>IDENTIFICATION</scope>
</reference>
<dbReference type="AlphaFoldDB" id="A0A0N4X3P7"/>
<keyword evidence="2" id="KW-1185">Reference proteome</keyword>
<organism evidence="3">
    <name type="scientific">Haemonchus placei</name>
    <name type="common">Barber's pole worm</name>
    <dbReference type="NCBI Taxonomy" id="6290"/>
    <lineage>
        <taxon>Eukaryota</taxon>
        <taxon>Metazoa</taxon>
        <taxon>Ecdysozoa</taxon>
        <taxon>Nematoda</taxon>
        <taxon>Chromadorea</taxon>
        <taxon>Rhabditida</taxon>
        <taxon>Rhabditina</taxon>
        <taxon>Rhabditomorpha</taxon>
        <taxon>Strongyloidea</taxon>
        <taxon>Trichostrongylidae</taxon>
        <taxon>Haemonchus</taxon>
    </lineage>
</organism>
<protein>
    <submittedName>
        <fullName evidence="3">SH2 domain-containing protein</fullName>
    </submittedName>
</protein>
<dbReference type="STRING" id="6290.A0A0N4X3P7"/>
<dbReference type="InterPro" id="IPR036860">
    <property type="entry name" value="SH2_dom_sf"/>
</dbReference>
<sequence length="50" mass="5793">MRSYQDLESEEWYHGFIPFEDLVGLLHNDGDFLVRAIDPVGEKPPLVSIF</sequence>
<name>A0A0N4X3P7_HAEPC</name>
<dbReference type="WBParaSite" id="HPLM_0001898901-mRNA-1">
    <property type="protein sequence ID" value="HPLM_0001898901-mRNA-1"/>
    <property type="gene ID" value="HPLM_0001898901"/>
</dbReference>